<dbReference type="InterPro" id="IPR050553">
    <property type="entry name" value="Thioredoxin_ResA/DsbE_sf"/>
</dbReference>
<dbReference type="PROSITE" id="PS51352">
    <property type="entry name" value="THIOREDOXIN_2"/>
    <property type="match status" value="1"/>
</dbReference>
<dbReference type="CDD" id="cd02966">
    <property type="entry name" value="TlpA_like_family"/>
    <property type="match status" value="1"/>
</dbReference>
<proteinExistence type="predicted"/>
<gene>
    <name evidence="7" type="ORF">H2O64_01130</name>
</gene>
<comment type="caution">
    <text evidence="7">The sequence shown here is derived from an EMBL/GenBank/DDBJ whole genome shotgun (WGS) entry which is preliminary data.</text>
</comment>
<dbReference type="PANTHER" id="PTHR42852">
    <property type="entry name" value="THIOL:DISULFIDE INTERCHANGE PROTEIN DSBE"/>
    <property type="match status" value="1"/>
</dbReference>
<dbReference type="Gene3D" id="3.40.30.10">
    <property type="entry name" value="Glutaredoxin"/>
    <property type="match status" value="1"/>
</dbReference>
<evidence type="ECO:0000256" key="5">
    <source>
        <dbReference type="SAM" id="Phobius"/>
    </source>
</evidence>
<keyword evidence="4" id="KW-0676">Redox-active center</keyword>
<dbReference type="PANTHER" id="PTHR42852:SF6">
    <property type="entry name" value="THIOL:DISULFIDE INTERCHANGE PROTEIN DSBE"/>
    <property type="match status" value="1"/>
</dbReference>
<comment type="subcellular location">
    <subcellularLocation>
        <location evidence="1">Cell envelope</location>
    </subcellularLocation>
</comment>
<dbReference type="EMBL" id="JACGWS010000001">
    <property type="protein sequence ID" value="MBC8753252.1"/>
    <property type="molecule type" value="Genomic_DNA"/>
</dbReference>
<keyword evidence="5" id="KW-1133">Transmembrane helix</keyword>
<keyword evidence="3" id="KW-1015">Disulfide bond</keyword>
<dbReference type="RefSeq" id="WP_187560291.1">
    <property type="nucleotide sequence ID" value="NZ_JACGWS010000001.1"/>
</dbReference>
<evidence type="ECO:0000259" key="6">
    <source>
        <dbReference type="PROSITE" id="PS51352"/>
    </source>
</evidence>
<sequence length="188" mass="22241">MPLFVFMGSWARKQKIQFLYLAISLFFLTFLIKPNTGHYLRNFYADLNTKLPKISFYTLNEEKVNFTNEVTIIDLWSTSCAVCFRKFPEFEKLKQEFEGNDKIQFYSANVPLKNDTREKTLATIKRLNYDYETLFAEKFEMIRDSLGINGFPHLLIIKNDTIRYLGDMETDKKIVLTNTRNVIQNLLE</sequence>
<evidence type="ECO:0000256" key="4">
    <source>
        <dbReference type="ARBA" id="ARBA00023284"/>
    </source>
</evidence>
<organism evidence="7 8">
    <name type="scientific">Kordia aestuariivivens</name>
    <dbReference type="NCBI Taxonomy" id="2759037"/>
    <lineage>
        <taxon>Bacteria</taxon>
        <taxon>Pseudomonadati</taxon>
        <taxon>Bacteroidota</taxon>
        <taxon>Flavobacteriia</taxon>
        <taxon>Flavobacteriales</taxon>
        <taxon>Flavobacteriaceae</taxon>
        <taxon>Kordia</taxon>
    </lineage>
</organism>
<feature type="transmembrane region" description="Helical" evidence="5">
    <location>
        <begin position="16"/>
        <end position="32"/>
    </location>
</feature>
<evidence type="ECO:0000256" key="3">
    <source>
        <dbReference type="ARBA" id="ARBA00023157"/>
    </source>
</evidence>
<keyword evidence="5" id="KW-0472">Membrane</keyword>
<keyword evidence="2" id="KW-0201">Cytochrome c-type biogenesis</keyword>
<evidence type="ECO:0000256" key="2">
    <source>
        <dbReference type="ARBA" id="ARBA00022748"/>
    </source>
</evidence>
<evidence type="ECO:0000313" key="7">
    <source>
        <dbReference type="EMBL" id="MBC8753252.1"/>
    </source>
</evidence>
<keyword evidence="8" id="KW-1185">Reference proteome</keyword>
<keyword evidence="5" id="KW-0812">Transmembrane</keyword>
<reference evidence="7 8" key="1">
    <citation type="submission" date="2020-07" db="EMBL/GenBank/DDBJ databases">
        <title>Description of Kordia aestuariivivens sp. nov., isolated from a tidal flat.</title>
        <authorList>
            <person name="Park S."/>
            <person name="Yoon J.-H."/>
        </authorList>
    </citation>
    <scope>NUCLEOTIDE SEQUENCE [LARGE SCALE GENOMIC DNA]</scope>
    <source>
        <strain evidence="7 8">YSTF-M3</strain>
    </source>
</reference>
<name>A0ABR7Q3X2_9FLAO</name>
<protein>
    <submittedName>
        <fullName evidence="7">TlpA family protein disulfide reductase</fullName>
    </submittedName>
</protein>
<evidence type="ECO:0000313" key="8">
    <source>
        <dbReference type="Proteomes" id="UP000619238"/>
    </source>
</evidence>
<accession>A0ABR7Q3X2</accession>
<dbReference type="Proteomes" id="UP000619238">
    <property type="component" value="Unassembled WGS sequence"/>
</dbReference>
<dbReference type="InterPro" id="IPR013766">
    <property type="entry name" value="Thioredoxin_domain"/>
</dbReference>
<dbReference type="InterPro" id="IPR036249">
    <property type="entry name" value="Thioredoxin-like_sf"/>
</dbReference>
<dbReference type="SUPFAM" id="SSF52833">
    <property type="entry name" value="Thioredoxin-like"/>
    <property type="match status" value="1"/>
</dbReference>
<feature type="domain" description="Thioredoxin" evidence="6">
    <location>
        <begin position="45"/>
        <end position="188"/>
    </location>
</feature>
<evidence type="ECO:0000256" key="1">
    <source>
        <dbReference type="ARBA" id="ARBA00004196"/>
    </source>
</evidence>